<dbReference type="InterPro" id="IPR050532">
    <property type="entry name" value="Globin-like_OT"/>
</dbReference>
<dbReference type="Proteomes" id="UP000792457">
    <property type="component" value="Unassembled WGS sequence"/>
</dbReference>
<name>A0A8K0KUC2_LADFU</name>
<dbReference type="InterPro" id="IPR009050">
    <property type="entry name" value="Globin-like_sf"/>
</dbReference>
<comment type="caution">
    <text evidence="9">The sequence shown here is derived from an EMBL/GenBank/DDBJ whole genome shotgun (WGS) entry which is preliminary data.</text>
</comment>
<protein>
    <recommendedName>
        <fullName evidence="8">Globin domain-containing protein</fullName>
    </recommendedName>
</protein>
<dbReference type="OrthoDB" id="436496at2759"/>
<evidence type="ECO:0000256" key="3">
    <source>
        <dbReference type="ARBA" id="ARBA00022621"/>
    </source>
</evidence>
<dbReference type="GO" id="GO:0005344">
    <property type="term" value="F:oxygen carrier activity"/>
    <property type="evidence" value="ECO:0007669"/>
    <property type="project" value="UniProtKB-KW"/>
</dbReference>
<gene>
    <name evidence="9" type="ORF">J437_LFUL018322</name>
</gene>
<dbReference type="InterPro" id="IPR012292">
    <property type="entry name" value="Globin/Proto"/>
</dbReference>
<evidence type="ECO:0000256" key="1">
    <source>
        <dbReference type="ARBA" id="ARBA00022448"/>
    </source>
</evidence>
<dbReference type="PANTHER" id="PTHR46458">
    <property type="entry name" value="BLR2807 PROTEIN"/>
    <property type="match status" value="1"/>
</dbReference>
<feature type="region of interest" description="Disordered" evidence="7">
    <location>
        <begin position="114"/>
        <end position="189"/>
    </location>
</feature>
<evidence type="ECO:0000256" key="4">
    <source>
        <dbReference type="ARBA" id="ARBA00022723"/>
    </source>
</evidence>
<feature type="domain" description="Globin" evidence="8">
    <location>
        <begin position="13"/>
        <end position="86"/>
    </location>
</feature>
<keyword evidence="3 6" id="KW-0561">Oxygen transport</keyword>
<dbReference type="EMBL" id="KZ309343">
    <property type="protein sequence ID" value="KAG8238363.1"/>
    <property type="molecule type" value="Genomic_DNA"/>
</dbReference>
<dbReference type="SUPFAM" id="SSF46458">
    <property type="entry name" value="Globin-like"/>
    <property type="match status" value="1"/>
</dbReference>
<keyword evidence="2 6" id="KW-0349">Heme</keyword>
<feature type="compositionally biased region" description="Pro residues" evidence="7">
    <location>
        <begin position="125"/>
        <end position="151"/>
    </location>
</feature>
<keyword evidence="4" id="KW-0479">Metal-binding</keyword>
<keyword evidence="10" id="KW-1185">Reference proteome</keyword>
<keyword evidence="1 6" id="KW-0813">Transport</keyword>
<dbReference type="Pfam" id="PF00042">
    <property type="entry name" value="Globin"/>
    <property type="match status" value="1"/>
</dbReference>
<proteinExistence type="inferred from homology"/>
<accession>A0A8K0KUC2</accession>
<evidence type="ECO:0000259" key="8">
    <source>
        <dbReference type="Pfam" id="PF00042"/>
    </source>
</evidence>
<dbReference type="GO" id="GO:0020037">
    <property type="term" value="F:heme binding"/>
    <property type="evidence" value="ECO:0007669"/>
    <property type="project" value="InterPro"/>
</dbReference>
<dbReference type="Gene3D" id="1.10.490.10">
    <property type="entry name" value="Globins"/>
    <property type="match status" value="1"/>
</dbReference>
<evidence type="ECO:0000256" key="6">
    <source>
        <dbReference type="RuleBase" id="RU000356"/>
    </source>
</evidence>
<reference evidence="9" key="1">
    <citation type="submission" date="2013-04" db="EMBL/GenBank/DDBJ databases">
        <authorList>
            <person name="Qu J."/>
            <person name="Murali S.C."/>
            <person name="Bandaranaike D."/>
            <person name="Bellair M."/>
            <person name="Blankenburg K."/>
            <person name="Chao H."/>
            <person name="Dinh H."/>
            <person name="Doddapaneni H."/>
            <person name="Downs B."/>
            <person name="Dugan-Rocha S."/>
            <person name="Elkadiri S."/>
            <person name="Gnanaolivu R.D."/>
            <person name="Hernandez B."/>
            <person name="Javaid M."/>
            <person name="Jayaseelan J.C."/>
            <person name="Lee S."/>
            <person name="Li M."/>
            <person name="Ming W."/>
            <person name="Munidasa M."/>
            <person name="Muniz J."/>
            <person name="Nguyen L."/>
            <person name="Ongeri F."/>
            <person name="Osuji N."/>
            <person name="Pu L.-L."/>
            <person name="Puazo M."/>
            <person name="Qu C."/>
            <person name="Quiroz J."/>
            <person name="Raj R."/>
            <person name="Weissenberger G."/>
            <person name="Xin Y."/>
            <person name="Zou X."/>
            <person name="Han Y."/>
            <person name="Richards S."/>
            <person name="Worley K."/>
            <person name="Muzny D."/>
            <person name="Gibbs R."/>
        </authorList>
    </citation>
    <scope>NUCLEOTIDE SEQUENCE</scope>
    <source>
        <strain evidence="9">Sampled in the wild</strain>
    </source>
</reference>
<evidence type="ECO:0000313" key="9">
    <source>
        <dbReference type="EMBL" id="KAG8238363.1"/>
    </source>
</evidence>
<evidence type="ECO:0000256" key="2">
    <source>
        <dbReference type="ARBA" id="ARBA00022617"/>
    </source>
</evidence>
<dbReference type="GO" id="GO:0046872">
    <property type="term" value="F:metal ion binding"/>
    <property type="evidence" value="ECO:0007669"/>
    <property type="project" value="UniProtKB-KW"/>
</dbReference>
<dbReference type="PANTHER" id="PTHR46458:SF1">
    <property type="entry name" value="GEO09476P1"/>
    <property type="match status" value="1"/>
</dbReference>
<evidence type="ECO:0000256" key="5">
    <source>
        <dbReference type="ARBA" id="ARBA00023004"/>
    </source>
</evidence>
<organism evidence="9 10">
    <name type="scientific">Ladona fulva</name>
    <name type="common">Scarce chaser dragonfly</name>
    <name type="synonym">Libellula fulva</name>
    <dbReference type="NCBI Taxonomy" id="123851"/>
    <lineage>
        <taxon>Eukaryota</taxon>
        <taxon>Metazoa</taxon>
        <taxon>Ecdysozoa</taxon>
        <taxon>Arthropoda</taxon>
        <taxon>Hexapoda</taxon>
        <taxon>Insecta</taxon>
        <taxon>Pterygota</taxon>
        <taxon>Palaeoptera</taxon>
        <taxon>Odonata</taxon>
        <taxon>Epiprocta</taxon>
        <taxon>Anisoptera</taxon>
        <taxon>Libelluloidea</taxon>
        <taxon>Libellulidae</taxon>
        <taxon>Ladona</taxon>
    </lineage>
</organism>
<evidence type="ECO:0000313" key="10">
    <source>
        <dbReference type="Proteomes" id="UP000792457"/>
    </source>
</evidence>
<reference evidence="9" key="2">
    <citation type="submission" date="2017-10" db="EMBL/GenBank/DDBJ databases">
        <title>Ladona fulva Genome sequencing and assembly.</title>
        <authorList>
            <person name="Murali S."/>
            <person name="Richards S."/>
            <person name="Bandaranaike D."/>
            <person name="Bellair M."/>
            <person name="Blankenburg K."/>
            <person name="Chao H."/>
            <person name="Dinh H."/>
            <person name="Doddapaneni H."/>
            <person name="Dugan-Rocha S."/>
            <person name="Elkadiri S."/>
            <person name="Gnanaolivu R."/>
            <person name="Hernandez B."/>
            <person name="Skinner E."/>
            <person name="Javaid M."/>
            <person name="Lee S."/>
            <person name="Li M."/>
            <person name="Ming W."/>
            <person name="Munidasa M."/>
            <person name="Muniz J."/>
            <person name="Nguyen L."/>
            <person name="Hughes D."/>
            <person name="Osuji N."/>
            <person name="Pu L.-L."/>
            <person name="Puazo M."/>
            <person name="Qu C."/>
            <person name="Quiroz J."/>
            <person name="Raj R."/>
            <person name="Weissenberger G."/>
            <person name="Xin Y."/>
            <person name="Zou X."/>
            <person name="Han Y."/>
            <person name="Worley K."/>
            <person name="Muzny D."/>
            <person name="Gibbs R."/>
        </authorList>
    </citation>
    <scope>NUCLEOTIDE SEQUENCE</scope>
    <source>
        <strain evidence="9">Sampled in the wild</strain>
    </source>
</reference>
<keyword evidence="5" id="KW-0408">Iron</keyword>
<sequence>MNARRNIQCLKVTRVMAFVQKAVARLYEPEKLDLLLRELGKKHYSYGAKQQYIDYIAPQFIQAIKPSLEDRWTGELQDAWIALFNYMGVIMKAAMDWEEKRAAAATIPYALPPSSHPSKTGAPAPVNPTAPPVTPAPPTNPTPPINPPPPVAAATNITKEPNRRASDVITNTRKGTGVRTEALRRGTLN</sequence>
<dbReference type="InterPro" id="IPR000971">
    <property type="entry name" value="Globin"/>
</dbReference>
<dbReference type="GO" id="GO:0019825">
    <property type="term" value="F:oxygen binding"/>
    <property type="evidence" value="ECO:0007669"/>
    <property type="project" value="InterPro"/>
</dbReference>
<evidence type="ECO:0000256" key="7">
    <source>
        <dbReference type="SAM" id="MobiDB-lite"/>
    </source>
</evidence>
<comment type="similarity">
    <text evidence="6">Belongs to the globin family.</text>
</comment>
<dbReference type="AlphaFoldDB" id="A0A8K0KUC2"/>